<keyword evidence="4" id="KW-0812">Transmembrane</keyword>
<dbReference type="InterPro" id="IPR002545">
    <property type="entry name" value="CheW-lke_dom"/>
</dbReference>
<dbReference type="RefSeq" id="WP_149812995.1">
    <property type="nucleotide sequence ID" value="NZ_VUKA01000007.1"/>
</dbReference>
<proteinExistence type="predicted"/>
<reference evidence="6 7" key="1">
    <citation type="journal article" date="2015" name="Int. J. Syst. Evol. Microbiol.">
        <title>Roseomonas oryzae sp. nov., isolated from paddy rhizosphere soil.</title>
        <authorList>
            <person name="Ramaprasad E.V."/>
            <person name="Sasikala Ch."/>
            <person name="Ramana Ch.V."/>
        </authorList>
    </citation>
    <scope>NUCLEOTIDE SEQUENCE [LARGE SCALE GENOMIC DNA]</scope>
    <source>
        <strain evidence="6 7">KCTC 42542</strain>
    </source>
</reference>
<dbReference type="InterPro" id="IPR036061">
    <property type="entry name" value="CheW-like_dom_sf"/>
</dbReference>
<dbReference type="SMART" id="SM00260">
    <property type="entry name" value="CheW"/>
    <property type="match status" value="1"/>
</dbReference>
<dbReference type="GO" id="GO:0005829">
    <property type="term" value="C:cytosol"/>
    <property type="evidence" value="ECO:0007669"/>
    <property type="project" value="TreeGrafter"/>
</dbReference>
<dbReference type="SUPFAM" id="SSF50341">
    <property type="entry name" value="CheW-like"/>
    <property type="match status" value="1"/>
</dbReference>
<dbReference type="GO" id="GO:0007165">
    <property type="term" value="P:signal transduction"/>
    <property type="evidence" value="ECO:0007669"/>
    <property type="project" value="InterPro"/>
</dbReference>
<gene>
    <name evidence="6" type="ORF">F0Q34_14805</name>
</gene>
<evidence type="ECO:0000256" key="2">
    <source>
        <dbReference type="ARBA" id="ARBA00021483"/>
    </source>
</evidence>
<dbReference type="PANTHER" id="PTHR22617">
    <property type="entry name" value="CHEMOTAXIS SENSOR HISTIDINE KINASE-RELATED"/>
    <property type="match status" value="1"/>
</dbReference>
<comment type="caution">
    <text evidence="6">The sequence shown here is derived from an EMBL/GenBank/DDBJ whole genome shotgun (WGS) entry which is preliminary data.</text>
</comment>
<comment type="subcellular location">
    <subcellularLocation>
        <location evidence="1">Cytoplasm</location>
    </subcellularLocation>
</comment>
<name>A0A5B2TDK5_9PROT</name>
<dbReference type="OrthoDB" id="21516at2"/>
<evidence type="ECO:0000259" key="5">
    <source>
        <dbReference type="PROSITE" id="PS50851"/>
    </source>
</evidence>
<dbReference type="AlphaFoldDB" id="A0A5B2TDK5"/>
<feature type="transmembrane region" description="Helical" evidence="4">
    <location>
        <begin position="126"/>
        <end position="150"/>
    </location>
</feature>
<evidence type="ECO:0000313" key="6">
    <source>
        <dbReference type="EMBL" id="KAA2212587.1"/>
    </source>
</evidence>
<keyword evidence="3" id="KW-0963">Cytoplasm</keyword>
<dbReference type="GO" id="GO:0006935">
    <property type="term" value="P:chemotaxis"/>
    <property type="evidence" value="ECO:0007669"/>
    <property type="project" value="InterPro"/>
</dbReference>
<dbReference type="Gene3D" id="2.30.30.40">
    <property type="entry name" value="SH3 Domains"/>
    <property type="match status" value="1"/>
</dbReference>
<accession>A0A5B2TDK5</accession>
<dbReference type="Gene3D" id="2.40.50.180">
    <property type="entry name" value="CheA-289, Domain 4"/>
    <property type="match status" value="1"/>
</dbReference>
<dbReference type="PANTHER" id="PTHR22617:SF45">
    <property type="entry name" value="CHEMOTAXIS PROTEIN CHEW"/>
    <property type="match status" value="1"/>
</dbReference>
<dbReference type="PROSITE" id="PS50851">
    <property type="entry name" value="CHEW"/>
    <property type="match status" value="1"/>
</dbReference>
<dbReference type="InterPro" id="IPR039315">
    <property type="entry name" value="CheW"/>
</dbReference>
<keyword evidence="4" id="KW-0472">Membrane</keyword>
<feature type="domain" description="CheW-like" evidence="5">
    <location>
        <begin position="87"/>
        <end position="234"/>
    </location>
</feature>
<evidence type="ECO:0000256" key="3">
    <source>
        <dbReference type="ARBA" id="ARBA00022490"/>
    </source>
</evidence>
<keyword evidence="4" id="KW-1133">Transmembrane helix</keyword>
<organism evidence="6 7">
    <name type="scientific">Teichococcus oryzae</name>
    <dbReference type="NCBI Taxonomy" id="1608942"/>
    <lineage>
        <taxon>Bacteria</taxon>
        <taxon>Pseudomonadati</taxon>
        <taxon>Pseudomonadota</taxon>
        <taxon>Alphaproteobacteria</taxon>
        <taxon>Acetobacterales</taxon>
        <taxon>Roseomonadaceae</taxon>
        <taxon>Roseomonas</taxon>
    </lineage>
</organism>
<dbReference type="Pfam" id="PF01584">
    <property type="entry name" value="CheW"/>
    <property type="match status" value="1"/>
</dbReference>
<keyword evidence="7" id="KW-1185">Reference proteome</keyword>
<evidence type="ECO:0000256" key="4">
    <source>
        <dbReference type="SAM" id="Phobius"/>
    </source>
</evidence>
<evidence type="ECO:0000256" key="1">
    <source>
        <dbReference type="ARBA" id="ARBA00004496"/>
    </source>
</evidence>
<dbReference type="Proteomes" id="UP000322110">
    <property type="component" value="Unassembled WGS sequence"/>
</dbReference>
<protein>
    <recommendedName>
        <fullName evidence="2">Chemotaxis protein CheW</fullName>
    </recommendedName>
</protein>
<evidence type="ECO:0000313" key="7">
    <source>
        <dbReference type="Proteomes" id="UP000322110"/>
    </source>
</evidence>
<dbReference type="EMBL" id="VUKA01000007">
    <property type="protein sequence ID" value="KAA2212587.1"/>
    <property type="molecule type" value="Genomic_DNA"/>
</dbReference>
<sequence length="237" mass="25645">MAPDAGFAIESCWQKTGIGGDASCPELQKHIHCRNCPTHAGAASLLLNRAPPAHYLEEWTRHVAQGKAASDRAPGAAEARAAGAAATLSVMIFRIAGEWLALPTHLLEEVAEMRPVHSLPHRRSGVVLGVANIHGGLLICVSLAVLLGLAPEAQQRERRMEAKRRMLVIGHEAGRFVFPADEVQGIQRYRPDSLRPAPATVVRAASSYTRHVLSWQDRNIGYLDADLLLDGLNRSVA</sequence>